<dbReference type="WBParaSite" id="Pan_g21050.t1">
    <property type="protein sequence ID" value="Pan_g21050.t1"/>
    <property type="gene ID" value="Pan_g21050"/>
</dbReference>
<accession>A0A7E4ZW81</accession>
<sequence>MAQQLLFTFVILCEAAVLLVASLRSSTCNNLSGGASMAFEQPLELVTIADSKKPSSCARVLECSVFSAPPEGTIFWYKNNKVVHASVVRDITLNSAAHVSSPLHGMTTLRHRLCVDSLVLTKSAEFKCRAQSPCNPLESIESLPVEVKPVVGASLGYANRYYKAPLITLVSSTRIEAPGHFVQLFCSAEGMPKPELSWRILDNKDETTSYPIEDARFIWPIGNGNLIIDTAKTDAATLSFQCIAENKFGRDVADSTLILMD</sequence>
<dbReference type="PANTHER" id="PTHR44170:SF6">
    <property type="entry name" value="CONTACTIN"/>
    <property type="match status" value="1"/>
</dbReference>
<evidence type="ECO:0000313" key="5">
    <source>
        <dbReference type="Proteomes" id="UP000492821"/>
    </source>
</evidence>
<feature type="domain" description="Ig-like" evidence="4">
    <location>
        <begin position="165"/>
        <end position="258"/>
    </location>
</feature>
<reference evidence="6" key="2">
    <citation type="submission" date="2020-10" db="UniProtKB">
        <authorList>
            <consortium name="WormBaseParasite"/>
        </authorList>
    </citation>
    <scope>IDENTIFICATION</scope>
</reference>
<dbReference type="Proteomes" id="UP000492821">
    <property type="component" value="Unassembled WGS sequence"/>
</dbReference>
<feature type="chain" id="PRO_5028941177" evidence="3">
    <location>
        <begin position="16"/>
        <end position="261"/>
    </location>
</feature>
<keyword evidence="5" id="KW-1185">Reference proteome</keyword>
<keyword evidence="2" id="KW-1015">Disulfide bond</keyword>
<feature type="domain" description="Ig-like" evidence="4">
    <location>
        <begin position="42"/>
        <end position="146"/>
    </location>
</feature>
<dbReference type="Gene3D" id="2.60.40.10">
    <property type="entry name" value="Immunoglobulins"/>
    <property type="match status" value="2"/>
</dbReference>
<evidence type="ECO:0000313" key="6">
    <source>
        <dbReference type="WBParaSite" id="Pan_g21050.t1"/>
    </source>
</evidence>
<evidence type="ECO:0000256" key="2">
    <source>
        <dbReference type="ARBA" id="ARBA00023157"/>
    </source>
</evidence>
<protein>
    <submittedName>
        <fullName evidence="6">Ig-like domain-containing protein</fullName>
    </submittedName>
</protein>
<dbReference type="PANTHER" id="PTHR44170">
    <property type="entry name" value="PROTEIN SIDEKICK"/>
    <property type="match status" value="1"/>
</dbReference>
<dbReference type="GO" id="GO:0016020">
    <property type="term" value="C:membrane"/>
    <property type="evidence" value="ECO:0007669"/>
    <property type="project" value="UniProtKB-SubCell"/>
</dbReference>
<evidence type="ECO:0000259" key="4">
    <source>
        <dbReference type="PROSITE" id="PS50835"/>
    </source>
</evidence>
<keyword evidence="1" id="KW-0677">Repeat</keyword>
<dbReference type="InterPro" id="IPR036179">
    <property type="entry name" value="Ig-like_dom_sf"/>
</dbReference>
<proteinExistence type="predicted"/>
<dbReference type="AlphaFoldDB" id="A0A7E4ZW81"/>
<feature type="signal peptide" evidence="3">
    <location>
        <begin position="1"/>
        <end position="15"/>
    </location>
</feature>
<keyword evidence="3" id="KW-0732">Signal</keyword>
<evidence type="ECO:0000256" key="1">
    <source>
        <dbReference type="ARBA" id="ARBA00022737"/>
    </source>
</evidence>
<reference evidence="5" key="1">
    <citation type="journal article" date="2013" name="Genetics">
        <title>The draft genome and transcriptome of Panagrellus redivivus are shaped by the harsh demands of a free-living lifestyle.</title>
        <authorList>
            <person name="Srinivasan J."/>
            <person name="Dillman A.R."/>
            <person name="Macchietto M.G."/>
            <person name="Heikkinen L."/>
            <person name="Lakso M."/>
            <person name="Fracchia K.M."/>
            <person name="Antoshechkin I."/>
            <person name="Mortazavi A."/>
            <person name="Wong G."/>
            <person name="Sternberg P.W."/>
        </authorList>
    </citation>
    <scope>NUCLEOTIDE SEQUENCE [LARGE SCALE GENOMIC DNA]</scope>
    <source>
        <strain evidence="5">MT8872</strain>
    </source>
</reference>
<evidence type="ECO:0000256" key="3">
    <source>
        <dbReference type="SAM" id="SignalP"/>
    </source>
</evidence>
<dbReference type="PROSITE" id="PS50835">
    <property type="entry name" value="IG_LIKE"/>
    <property type="match status" value="2"/>
</dbReference>
<dbReference type="GO" id="GO:0098609">
    <property type="term" value="P:cell-cell adhesion"/>
    <property type="evidence" value="ECO:0007669"/>
    <property type="project" value="TreeGrafter"/>
</dbReference>
<dbReference type="SUPFAM" id="SSF48726">
    <property type="entry name" value="Immunoglobulin"/>
    <property type="match status" value="2"/>
</dbReference>
<name>A0A7E4ZW81_PANRE</name>
<dbReference type="InterPro" id="IPR007110">
    <property type="entry name" value="Ig-like_dom"/>
</dbReference>
<dbReference type="InterPro" id="IPR013783">
    <property type="entry name" value="Ig-like_fold"/>
</dbReference>
<organism evidence="5 6">
    <name type="scientific">Panagrellus redivivus</name>
    <name type="common">Microworm</name>
    <dbReference type="NCBI Taxonomy" id="6233"/>
    <lineage>
        <taxon>Eukaryota</taxon>
        <taxon>Metazoa</taxon>
        <taxon>Ecdysozoa</taxon>
        <taxon>Nematoda</taxon>
        <taxon>Chromadorea</taxon>
        <taxon>Rhabditida</taxon>
        <taxon>Tylenchina</taxon>
        <taxon>Panagrolaimomorpha</taxon>
        <taxon>Panagrolaimoidea</taxon>
        <taxon>Panagrolaimidae</taxon>
        <taxon>Panagrellus</taxon>
    </lineage>
</organism>